<sequence>MSSRRYFIVGGAGFIGSHFTDELLADQTIEAVTVFDSFASGRHWHVGHHLGDPRFVVIEGDVRDTGSLNAALEGHDTLIHLASNPDIAAAVANPAIDFDDGTLLTHCVVEAARQQGVETILYASGSGVYGELGTFEADEDYGPLIPVSTYAASKLAGEALLSSYAYMFGIRCIAFRFGNVVGPRQTHGVGFDFIRRLRREPDRLLVLGDGRQSKSYVHVEDVIRGVQHANGVSHQPYSVYNLATGDYITVSEIAALAIECLGFDQGAVRIEYTGGDRG</sequence>
<organism evidence="3">
    <name type="scientific">marine metagenome</name>
    <dbReference type="NCBI Taxonomy" id="408172"/>
    <lineage>
        <taxon>unclassified sequences</taxon>
        <taxon>metagenomes</taxon>
        <taxon>ecological metagenomes</taxon>
    </lineage>
</organism>
<feature type="domain" description="NAD-dependent epimerase/dehydratase" evidence="2">
    <location>
        <begin position="7"/>
        <end position="242"/>
    </location>
</feature>
<dbReference type="PROSITE" id="PS00061">
    <property type="entry name" value="ADH_SHORT"/>
    <property type="match status" value="1"/>
</dbReference>
<dbReference type="PANTHER" id="PTHR43000">
    <property type="entry name" value="DTDP-D-GLUCOSE 4,6-DEHYDRATASE-RELATED"/>
    <property type="match status" value="1"/>
</dbReference>
<name>A0A382PK49_9ZZZZ</name>
<proteinExistence type="inferred from homology"/>
<reference evidence="3" key="1">
    <citation type="submission" date="2018-05" db="EMBL/GenBank/DDBJ databases">
        <authorList>
            <person name="Lanie J.A."/>
            <person name="Ng W.-L."/>
            <person name="Kazmierczak K.M."/>
            <person name="Andrzejewski T.M."/>
            <person name="Davidsen T.M."/>
            <person name="Wayne K.J."/>
            <person name="Tettelin H."/>
            <person name="Glass J.I."/>
            <person name="Rusch D."/>
            <person name="Podicherti R."/>
            <person name="Tsui H.-C.T."/>
            <person name="Winkler M.E."/>
        </authorList>
    </citation>
    <scope>NUCLEOTIDE SEQUENCE</scope>
</reference>
<dbReference type="EMBL" id="UINC01107905">
    <property type="protein sequence ID" value="SVC73626.1"/>
    <property type="molecule type" value="Genomic_DNA"/>
</dbReference>
<dbReference type="InterPro" id="IPR001509">
    <property type="entry name" value="Epimerase_deHydtase"/>
</dbReference>
<accession>A0A382PK49</accession>
<dbReference type="SUPFAM" id="SSF51735">
    <property type="entry name" value="NAD(P)-binding Rossmann-fold domains"/>
    <property type="match status" value="1"/>
</dbReference>
<dbReference type="InterPro" id="IPR020904">
    <property type="entry name" value="Sc_DH/Rdtase_CS"/>
</dbReference>
<dbReference type="Pfam" id="PF01370">
    <property type="entry name" value="Epimerase"/>
    <property type="match status" value="1"/>
</dbReference>
<dbReference type="AlphaFoldDB" id="A0A382PK49"/>
<dbReference type="Gene3D" id="3.90.25.10">
    <property type="entry name" value="UDP-galactose 4-epimerase, domain 1"/>
    <property type="match status" value="1"/>
</dbReference>
<dbReference type="Gene3D" id="3.40.50.720">
    <property type="entry name" value="NAD(P)-binding Rossmann-like Domain"/>
    <property type="match status" value="1"/>
</dbReference>
<evidence type="ECO:0000259" key="2">
    <source>
        <dbReference type="Pfam" id="PF01370"/>
    </source>
</evidence>
<gene>
    <name evidence="3" type="ORF">METZ01_LOCUS326480</name>
</gene>
<feature type="non-terminal residue" evidence="3">
    <location>
        <position position="278"/>
    </location>
</feature>
<evidence type="ECO:0000256" key="1">
    <source>
        <dbReference type="ARBA" id="ARBA00007637"/>
    </source>
</evidence>
<protein>
    <recommendedName>
        <fullName evidence="2">NAD-dependent epimerase/dehydratase domain-containing protein</fullName>
    </recommendedName>
</protein>
<evidence type="ECO:0000313" key="3">
    <source>
        <dbReference type="EMBL" id="SVC73626.1"/>
    </source>
</evidence>
<comment type="similarity">
    <text evidence="1">Belongs to the NAD(P)-dependent epimerase/dehydratase family.</text>
</comment>
<dbReference type="InterPro" id="IPR036291">
    <property type="entry name" value="NAD(P)-bd_dom_sf"/>
</dbReference>